<gene>
    <name evidence="3" type="ORF">GCM10009810_29760</name>
</gene>
<dbReference type="PANTHER" id="PTHR43022">
    <property type="entry name" value="PROTEIN SMF"/>
    <property type="match status" value="1"/>
</dbReference>
<comment type="similarity">
    <text evidence="1">Belongs to the DprA/Smf family.</text>
</comment>
<dbReference type="EMBL" id="BAAAPN010000059">
    <property type="protein sequence ID" value="GAA1769354.1"/>
    <property type="molecule type" value="Genomic_DNA"/>
</dbReference>
<protein>
    <recommendedName>
        <fullName evidence="2">Smf/DprA SLOG domain-containing protein</fullName>
    </recommendedName>
</protein>
<organism evidence="3 4">
    <name type="scientific">Nostocoides vanveenii</name>
    <dbReference type="NCBI Taxonomy" id="330835"/>
    <lineage>
        <taxon>Bacteria</taxon>
        <taxon>Bacillati</taxon>
        <taxon>Actinomycetota</taxon>
        <taxon>Actinomycetes</taxon>
        <taxon>Micrococcales</taxon>
        <taxon>Intrasporangiaceae</taxon>
        <taxon>Nostocoides</taxon>
    </lineage>
</organism>
<dbReference type="Proteomes" id="UP001501475">
    <property type="component" value="Unassembled WGS sequence"/>
</dbReference>
<reference evidence="3 4" key="1">
    <citation type="journal article" date="2019" name="Int. J. Syst. Evol. Microbiol.">
        <title>The Global Catalogue of Microorganisms (GCM) 10K type strain sequencing project: providing services to taxonomists for standard genome sequencing and annotation.</title>
        <authorList>
            <consortium name="The Broad Institute Genomics Platform"/>
            <consortium name="The Broad Institute Genome Sequencing Center for Infectious Disease"/>
            <person name="Wu L."/>
            <person name="Ma J."/>
        </authorList>
    </citation>
    <scope>NUCLEOTIDE SEQUENCE [LARGE SCALE GENOMIC DNA]</scope>
    <source>
        <strain evidence="3 4">JCM 15591</strain>
    </source>
</reference>
<evidence type="ECO:0000313" key="4">
    <source>
        <dbReference type="Proteomes" id="UP001501475"/>
    </source>
</evidence>
<feature type="domain" description="Smf/DprA SLOG" evidence="2">
    <location>
        <begin position="90"/>
        <end position="272"/>
    </location>
</feature>
<evidence type="ECO:0000313" key="3">
    <source>
        <dbReference type="EMBL" id="GAA1769354.1"/>
    </source>
</evidence>
<name>A0ABN2KY33_9MICO</name>
<dbReference type="PANTHER" id="PTHR43022:SF1">
    <property type="entry name" value="PROTEIN SMF"/>
    <property type="match status" value="1"/>
</dbReference>
<proteinExistence type="inferred from homology"/>
<dbReference type="SUPFAM" id="SSF102405">
    <property type="entry name" value="MCP/YpsA-like"/>
    <property type="match status" value="1"/>
</dbReference>
<dbReference type="Pfam" id="PF02481">
    <property type="entry name" value="DNA_processg_A"/>
    <property type="match status" value="1"/>
</dbReference>
<keyword evidence="4" id="KW-1185">Reference proteome</keyword>
<dbReference type="Gene3D" id="3.40.50.450">
    <property type="match status" value="1"/>
</dbReference>
<dbReference type="InterPro" id="IPR003488">
    <property type="entry name" value="DprA"/>
</dbReference>
<evidence type="ECO:0000256" key="1">
    <source>
        <dbReference type="ARBA" id="ARBA00006525"/>
    </source>
</evidence>
<comment type="caution">
    <text evidence="3">The sequence shown here is derived from an EMBL/GenBank/DDBJ whole genome shotgun (WGS) entry which is preliminary data.</text>
</comment>
<dbReference type="InterPro" id="IPR057666">
    <property type="entry name" value="DrpA_SLOG"/>
</dbReference>
<evidence type="ECO:0000259" key="2">
    <source>
        <dbReference type="Pfam" id="PF02481"/>
    </source>
</evidence>
<accession>A0ABN2KY33</accession>
<sequence length="318" mass="33773">MDVSQRRLSYAGQMNTAALQEHAALVAMLRTLAKGERWASVTERVLEAGSAVNAWQEKTADALLPDPQLDAALEGAKSDVRAWGEAGWRMVGILDDIYPARLREIHQAPPFLFASGDLRAHDPAIAVVGSRNASARGLDIAASIATTLVSEGVTVLSGLAAGIDAAAHTAALAAGGRTVAIIGTGISRQYPAANRELQYEIESRGLVLSQFWPEAPPQKHSFIMRNAVMSGYGRATIVVEAGEQSGARAQARLAVEHGRPVILTEQVVNANDWARKLVKRPGVHVATGIDEALAIVRDVLNREHAVGQLLDDLVGIGL</sequence>